<dbReference type="PANTHER" id="PTHR43353">
    <property type="entry name" value="SUCCINATE-SEMIALDEHYDE DEHYDROGENASE, MITOCHONDRIAL"/>
    <property type="match status" value="1"/>
</dbReference>
<dbReference type="InterPro" id="IPR016161">
    <property type="entry name" value="Ald_DH/histidinol_DH"/>
</dbReference>
<name>A0ABY2S633_9PSEU</name>
<protein>
    <submittedName>
        <fullName evidence="4">Aldehyde dehydrogenase (NADP(+))</fullName>
    </submittedName>
</protein>
<feature type="domain" description="Aldehyde dehydrogenase" evidence="3">
    <location>
        <begin position="19"/>
        <end position="292"/>
    </location>
</feature>
<dbReference type="InterPro" id="IPR044151">
    <property type="entry name" value="ALDH_KGSADH"/>
</dbReference>
<feature type="region of interest" description="Disordered" evidence="2">
    <location>
        <begin position="1"/>
        <end position="26"/>
    </location>
</feature>
<dbReference type="SUPFAM" id="SSF53720">
    <property type="entry name" value="ALDH-like"/>
    <property type="match status" value="1"/>
</dbReference>
<gene>
    <name evidence="4" type="ORF">FCN18_11290</name>
</gene>
<dbReference type="CDD" id="cd07129">
    <property type="entry name" value="ALDH_KGSADH"/>
    <property type="match status" value="1"/>
</dbReference>
<dbReference type="EMBL" id="SWMS01000005">
    <property type="protein sequence ID" value="TKG71368.1"/>
    <property type="molecule type" value="Genomic_DNA"/>
</dbReference>
<dbReference type="PANTHER" id="PTHR43353:SF3">
    <property type="entry name" value="ALDEHYDE DEHYDROGENASE-RELATED"/>
    <property type="match status" value="1"/>
</dbReference>
<evidence type="ECO:0000256" key="1">
    <source>
        <dbReference type="ARBA" id="ARBA00023002"/>
    </source>
</evidence>
<accession>A0ABY2S633</accession>
<dbReference type="InterPro" id="IPR015590">
    <property type="entry name" value="Aldehyde_DH_dom"/>
</dbReference>
<dbReference type="InterPro" id="IPR050740">
    <property type="entry name" value="Aldehyde_DH_Superfamily"/>
</dbReference>
<organism evidence="4 5">
    <name type="scientific">Prauserella endophytica</name>
    <dbReference type="NCBI Taxonomy" id="1592324"/>
    <lineage>
        <taxon>Bacteria</taxon>
        <taxon>Bacillati</taxon>
        <taxon>Actinomycetota</taxon>
        <taxon>Actinomycetes</taxon>
        <taxon>Pseudonocardiales</taxon>
        <taxon>Pseudonocardiaceae</taxon>
        <taxon>Prauserella</taxon>
        <taxon>Prauserella coralliicola group</taxon>
    </lineage>
</organism>
<evidence type="ECO:0000256" key="2">
    <source>
        <dbReference type="SAM" id="MobiDB-lite"/>
    </source>
</evidence>
<reference evidence="4 5" key="1">
    <citation type="journal article" date="2015" name="Antonie Van Leeuwenhoek">
        <title>Prauserella endophytica sp. nov., an endophytic actinobacterium isolated from Tamarix taklamakanensis.</title>
        <authorList>
            <person name="Liu J.M."/>
            <person name="Habden X."/>
            <person name="Guo L."/>
            <person name="Tuo L."/>
            <person name="Jiang Z.K."/>
            <person name="Liu S.W."/>
            <person name="Liu X.F."/>
            <person name="Chen L."/>
            <person name="Li R.F."/>
            <person name="Zhang Y.Q."/>
            <person name="Sun C.H."/>
        </authorList>
    </citation>
    <scope>NUCLEOTIDE SEQUENCE [LARGE SCALE GENOMIC DNA]</scope>
    <source>
        <strain evidence="4 5">CGMCC 4.7182</strain>
    </source>
</reference>
<dbReference type="InterPro" id="IPR016162">
    <property type="entry name" value="Ald_DH_N"/>
</dbReference>
<sequence>MSHLQSVDPRTGASSETGILPSTSDEVDAAATRARAAFAELTRRDRSWRAELLRAMADELESRREAIVSTADGETGLGETRLNGELTRTCFQLRLFADVVTDGGYLEAAVDHAGDTPMGPRPDLRRMLLPLGPVAVFGASNFPLAFSVPGGDTASALAAGCPVVVKAHESHPLTSRLCGEALAAAAASHGAPEGTIAVVYGREAGARLVQHPDIKAVGFTGSLGGGKALLELINSRPDPIPFYGELSGINPLVVTPAAARERADEIGAGLAGSFTLGSGQFCTKPGLAFVPRTDGGEALLGALGKAVEGTGAQVLLNEGIRDSFAAGSGRLADLPAVSTIATGGEVEGDGFTAQPRVLTIDAADLDDSVARECFGPLVVVVRYSDDKELLDALARLEPSLTATVHLGSGEAADRTELLDGLREVAGRLVFDGYPTGVAVSWAQHHGGPWPSTNTVHTSVGTTSIRRFLRPFAWQGAPQAVLPAELRDGPVDVPRRVDGVLTLPGNG</sequence>
<dbReference type="Pfam" id="PF00171">
    <property type="entry name" value="Aldedh"/>
    <property type="match status" value="1"/>
</dbReference>
<evidence type="ECO:0000313" key="5">
    <source>
        <dbReference type="Proteomes" id="UP000309992"/>
    </source>
</evidence>
<evidence type="ECO:0000259" key="3">
    <source>
        <dbReference type="Pfam" id="PF00171"/>
    </source>
</evidence>
<dbReference type="Proteomes" id="UP000309992">
    <property type="component" value="Unassembled WGS sequence"/>
</dbReference>
<evidence type="ECO:0000313" key="4">
    <source>
        <dbReference type="EMBL" id="TKG71368.1"/>
    </source>
</evidence>
<dbReference type="Gene3D" id="3.40.605.10">
    <property type="entry name" value="Aldehyde Dehydrogenase, Chain A, domain 1"/>
    <property type="match status" value="1"/>
</dbReference>
<keyword evidence="5" id="KW-1185">Reference proteome</keyword>
<dbReference type="InterPro" id="IPR016163">
    <property type="entry name" value="Ald_DH_C"/>
</dbReference>
<feature type="compositionally biased region" description="Polar residues" evidence="2">
    <location>
        <begin position="12"/>
        <end position="24"/>
    </location>
</feature>
<keyword evidence="1" id="KW-0560">Oxidoreductase</keyword>
<dbReference type="RefSeq" id="WP_112271971.1">
    <property type="nucleotide sequence ID" value="NZ_SWMS01000005.1"/>
</dbReference>
<comment type="caution">
    <text evidence="4">The sequence shown here is derived from an EMBL/GenBank/DDBJ whole genome shotgun (WGS) entry which is preliminary data.</text>
</comment>
<dbReference type="Gene3D" id="3.40.309.10">
    <property type="entry name" value="Aldehyde Dehydrogenase, Chain A, domain 2"/>
    <property type="match status" value="1"/>
</dbReference>
<proteinExistence type="predicted"/>